<evidence type="ECO:0000313" key="1">
    <source>
        <dbReference type="EMBL" id="KRY94922.1"/>
    </source>
</evidence>
<accession>A0A0V1G9G5</accession>
<evidence type="ECO:0000313" key="4">
    <source>
        <dbReference type="Proteomes" id="UP000054826"/>
    </source>
</evidence>
<evidence type="ECO:0000313" key="3">
    <source>
        <dbReference type="Proteomes" id="UP000054805"/>
    </source>
</evidence>
<keyword evidence="3" id="KW-1185">Reference proteome</keyword>
<gene>
    <name evidence="1" type="ORF">T4B_5335</name>
    <name evidence="2" type="ORF">T4C_8652</name>
</gene>
<reference evidence="3 4" key="1">
    <citation type="submission" date="2015-01" db="EMBL/GenBank/DDBJ databases">
        <title>Evolution of Trichinella species and genotypes.</title>
        <authorList>
            <person name="Korhonen P.K."/>
            <person name="Edoardo P."/>
            <person name="Giuseppe L.R."/>
            <person name="Gasser R.B."/>
        </authorList>
    </citation>
    <scope>NUCLEOTIDE SEQUENCE [LARGE SCALE GENOMIC DNA]</scope>
    <source>
        <strain evidence="2">ISS176</strain>
        <strain evidence="1">ISS588</strain>
    </source>
</reference>
<dbReference type="Proteomes" id="UP000054805">
    <property type="component" value="Unassembled WGS sequence"/>
</dbReference>
<protein>
    <submittedName>
        <fullName evidence="1">Uncharacterized protein</fullName>
    </submittedName>
</protein>
<dbReference type="EMBL" id="JYDV01003771">
    <property type="protein sequence ID" value="KRY96076.1"/>
    <property type="molecule type" value="Genomic_DNA"/>
</dbReference>
<sequence length="51" mass="6188">MQTFHFLPTDRTLVIIYILLHLLDFQAPKLNIRQLTMMEIVRTQEKINYNL</sequence>
<dbReference type="Proteomes" id="UP000054826">
    <property type="component" value="Unassembled WGS sequence"/>
</dbReference>
<evidence type="ECO:0000313" key="2">
    <source>
        <dbReference type="EMBL" id="KRY96076.1"/>
    </source>
</evidence>
<name>A0A0V1G9G5_TRIPS</name>
<comment type="caution">
    <text evidence="1">The sequence shown here is derived from an EMBL/GenBank/DDBJ whole genome shotgun (WGS) entry which is preliminary data.</text>
</comment>
<dbReference type="EMBL" id="JYDS01004761">
    <property type="protein sequence ID" value="KRY94922.1"/>
    <property type="molecule type" value="Genomic_DNA"/>
</dbReference>
<proteinExistence type="predicted"/>
<organism evidence="1 3">
    <name type="scientific">Trichinella pseudospiralis</name>
    <name type="common">Parasitic roundworm</name>
    <dbReference type="NCBI Taxonomy" id="6337"/>
    <lineage>
        <taxon>Eukaryota</taxon>
        <taxon>Metazoa</taxon>
        <taxon>Ecdysozoa</taxon>
        <taxon>Nematoda</taxon>
        <taxon>Enoplea</taxon>
        <taxon>Dorylaimia</taxon>
        <taxon>Trichinellida</taxon>
        <taxon>Trichinellidae</taxon>
        <taxon>Trichinella</taxon>
    </lineage>
</organism>
<dbReference type="AlphaFoldDB" id="A0A0V1G9G5"/>